<protein>
    <submittedName>
        <fullName evidence="6">Flagellar hook-basal body complex protein</fullName>
    </submittedName>
</protein>
<dbReference type="InterPro" id="IPR020013">
    <property type="entry name" value="Flagellar_FlgE/F/G"/>
</dbReference>
<dbReference type="InterPro" id="IPR037925">
    <property type="entry name" value="FlgE/F/G-like"/>
</dbReference>
<evidence type="ECO:0000256" key="3">
    <source>
        <dbReference type="ARBA" id="ARBA00023143"/>
    </source>
</evidence>
<keyword evidence="3 4" id="KW-0975">Bacterial flagellum</keyword>
<evidence type="ECO:0000313" key="6">
    <source>
        <dbReference type="EMBL" id="MCV2885323.1"/>
    </source>
</evidence>
<dbReference type="Pfam" id="PF00460">
    <property type="entry name" value="Flg_bb_rod"/>
    <property type="match status" value="1"/>
</dbReference>
<evidence type="ECO:0000256" key="2">
    <source>
        <dbReference type="ARBA" id="ARBA00009677"/>
    </source>
</evidence>
<dbReference type="NCBIfam" id="TIGR03506">
    <property type="entry name" value="FlgEFG_subfam"/>
    <property type="match status" value="1"/>
</dbReference>
<keyword evidence="6" id="KW-0969">Cilium</keyword>
<keyword evidence="6" id="KW-0966">Cell projection</keyword>
<keyword evidence="7" id="KW-1185">Reference proteome</keyword>
<evidence type="ECO:0000256" key="1">
    <source>
        <dbReference type="ARBA" id="ARBA00004117"/>
    </source>
</evidence>
<dbReference type="PANTHER" id="PTHR30435:SF19">
    <property type="entry name" value="FLAGELLAR BASAL-BODY ROD PROTEIN FLGG"/>
    <property type="match status" value="1"/>
</dbReference>
<dbReference type="SUPFAM" id="SSF117143">
    <property type="entry name" value="Flagellar hook protein flgE"/>
    <property type="match status" value="1"/>
</dbReference>
<organism evidence="6 7">
    <name type="scientific">Fluctibacter corallii</name>
    <dbReference type="NCBI Taxonomy" id="2984329"/>
    <lineage>
        <taxon>Bacteria</taxon>
        <taxon>Pseudomonadati</taxon>
        <taxon>Pseudomonadota</taxon>
        <taxon>Gammaproteobacteria</taxon>
        <taxon>Alteromonadales</taxon>
        <taxon>Alteromonadaceae</taxon>
        <taxon>Fluctibacter</taxon>
    </lineage>
</organism>
<evidence type="ECO:0000259" key="5">
    <source>
        <dbReference type="Pfam" id="PF00460"/>
    </source>
</evidence>
<dbReference type="Proteomes" id="UP001652504">
    <property type="component" value="Unassembled WGS sequence"/>
</dbReference>
<sequence>MIEKIVNDSINLQLLKLSNTSNNLANASTPGYLPSGTFIEVVEGQQSVQRFVNADSLKTAIRQTENPLELAVMNGGMFIVEKQGQQYLTQDGRFHINSDGNIAHISGAYPVTSEGTQLTEADTSLLSSLIQTVKPSAQHLDLQPQDQGLYTPQWSQWNVDERANVLPQALNQTRQSTTTDVVNMLETQRAIESLQKAYQTYDTTVSYGISELGRK</sequence>
<dbReference type="EMBL" id="JAOWKX010000005">
    <property type="protein sequence ID" value="MCV2885323.1"/>
    <property type="molecule type" value="Genomic_DNA"/>
</dbReference>
<comment type="similarity">
    <text evidence="2 4">Belongs to the flagella basal body rod proteins family.</text>
</comment>
<dbReference type="RefSeq" id="WP_263712606.1">
    <property type="nucleotide sequence ID" value="NZ_JAOWKX010000005.1"/>
</dbReference>
<evidence type="ECO:0000313" key="7">
    <source>
        <dbReference type="Proteomes" id="UP001652504"/>
    </source>
</evidence>
<dbReference type="PANTHER" id="PTHR30435">
    <property type="entry name" value="FLAGELLAR PROTEIN"/>
    <property type="match status" value="1"/>
</dbReference>
<name>A0ABT3A9H2_9ALTE</name>
<comment type="subcellular location">
    <subcellularLocation>
        <location evidence="1 4">Bacterial flagellum basal body</location>
    </subcellularLocation>
</comment>
<gene>
    <name evidence="6" type="ORF">OE749_11525</name>
</gene>
<comment type="caution">
    <text evidence="6">The sequence shown here is derived from an EMBL/GenBank/DDBJ whole genome shotgun (WGS) entry which is preliminary data.</text>
</comment>
<dbReference type="InterPro" id="IPR001444">
    <property type="entry name" value="Flag_bb_rod_N"/>
</dbReference>
<accession>A0ABT3A9H2</accession>
<reference evidence="6 7" key="1">
    <citation type="submission" date="2022-10" db="EMBL/GenBank/DDBJ databases">
        <title>Aestuariibacter sp. AA17 isolated from Montipora capitata coral fragment.</title>
        <authorList>
            <person name="Emsley S.A."/>
            <person name="Pfannmuller K.M."/>
            <person name="Loughran R.M."/>
            <person name="Shlafstein M."/>
            <person name="Papke E."/>
            <person name="Saw J.H."/>
            <person name="Ushijima B."/>
            <person name="Videau P."/>
        </authorList>
    </citation>
    <scope>NUCLEOTIDE SEQUENCE [LARGE SCALE GENOMIC DNA]</scope>
    <source>
        <strain evidence="6 7">AA17</strain>
    </source>
</reference>
<keyword evidence="6" id="KW-0282">Flagellum</keyword>
<feature type="domain" description="Flagellar basal body rod protein N-terminal" evidence="5">
    <location>
        <begin position="12"/>
        <end position="32"/>
    </location>
</feature>
<proteinExistence type="inferred from homology"/>
<evidence type="ECO:0000256" key="4">
    <source>
        <dbReference type="RuleBase" id="RU362116"/>
    </source>
</evidence>